<comment type="similarity">
    <text evidence="1">Belongs to the thioredoxin family.</text>
</comment>
<dbReference type="InterPro" id="IPR013766">
    <property type="entry name" value="Thioredoxin_domain"/>
</dbReference>
<dbReference type="NCBIfam" id="TIGR01068">
    <property type="entry name" value="thioredoxin"/>
    <property type="match status" value="1"/>
</dbReference>
<dbReference type="KEGG" id="osn:115210624"/>
<sequence>MAGRQFSRLIPLCRNIPKHRISFLATRCLHQRSMLSGAKSQLLLITSNKQIKPYSSAAALEYINIQDESDFEKRVLDSPKPVVVDFHATWCGPCKLLAPRLEKICDEHKDDIILAKVDIDENTELAMKYSVSSVPTVIGVRNGKTVDQFIGLQPDDLIESFIEKLKH</sequence>
<dbReference type="Proteomes" id="UP000515154">
    <property type="component" value="Linkage group LG4"/>
</dbReference>
<evidence type="ECO:0000256" key="5">
    <source>
        <dbReference type="ARBA" id="ARBA00023284"/>
    </source>
</evidence>
<dbReference type="GO" id="GO:0045454">
    <property type="term" value="P:cell redox homeostasis"/>
    <property type="evidence" value="ECO:0007669"/>
    <property type="project" value="TreeGrafter"/>
</dbReference>
<protein>
    <submittedName>
        <fullName evidence="8">Thioredoxin, mitochondrial</fullName>
    </submittedName>
</protein>
<evidence type="ECO:0000313" key="8">
    <source>
        <dbReference type="RefSeq" id="XP_029635088.1"/>
    </source>
</evidence>
<organism evidence="7 8">
    <name type="scientific">Octopus sinensis</name>
    <name type="common">East Asian common octopus</name>
    <dbReference type="NCBI Taxonomy" id="2607531"/>
    <lineage>
        <taxon>Eukaryota</taxon>
        <taxon>Metazoa</taxon>
        <taxon>Spiralia</taxon>
        <taxon>Lophotrochozoa</taxon>
        <taxon>Mollusca</taxon>
        <taxon>Cephalopoda</taxon>
        <taxon>Coleoidea</taxon>
        <taxon>Octopodiformes</taxon>
        <taxon>Octopoda</taxon>
        <taxon>Incirrata</taxon>
        <taxon>Octopodidae</taxon>
        <taxon>Octopus</taxon>
    </lineage>
</organism>
<evidence type="ECO:0000256" key="4">
    <source>
        <dbReference type="ARBA" id="ARBA00023157"/>
    </source>
</evidence>
<dbReference type="FunFam" id="3.40.30.10:FF:000001">
    <property type="entry name" value="Thioredoxin"/>
    <property type="match status" value="1"/>
</dbReference>
<reference evidence="8" key="1">
    <citation type="submission" date="2025-08" db="UniProtKB">
        <authorList>
            <consortium name="RefSeq"/>
        </authorList>
    </citation>
    <scope>IDENTIFICATION</scope>
</reference>
<accession>A0A6P7SAH5</accession>
<dbReference type="PROSITE" id="PS51352">
    <property type="entry name" value="THIOREDOXIN_2"/>
    <property type="match status" value="1"/>
</dbReference>
<dbReference type="PANTHER" id="PTHR43601">
    <property type="entry name" value="THIOREDOXIN, MITOCHONDRIAL"/>
    <property type="match status" value="1"/>
</dbReference>
<evidence type="ECO:0000256" key="1">
    <source>
        <dbReference type="ARBA" id="ARBA00008987"/>
    </source>
</evidence>
<evidence type="ECO:0000256" key="2">
    <source>
        <dbReference type="ARBA" id="ARBA00022448"/>
    </source>
</evidence>
<feature type="domain" description="Thioredoxin" evidence="6">
    <location>
        <begin position="51"/>
        <end position="167"/>
    </location>
</feature>
<keyword evidence="3" id="KW-0249">Electron transport</keyword>
<dbReference type="SUPFAM" id="SSF52833">
    <property type="entry name" value="Thioredoxin-like"/>
    <property type="match status" value="1"/>
</dbReference>
<evidence type="ECO:0000313" key="7">
    <source>
        <dbReference type="Proteomes" id="UP000515154"/>
    </source>
</evidence>
<dbReference type="AlphaFoldDB" id="A0A6P7SAH5"/>
<proteinExistence type="inferred from homology"/>
<gene>
    <name evidence="8" type="primary">LOC115210624</name>
</gene>
<dbReference type="PROSITE" id="PS00194">
    <property type="entry name" value="THIOREDOXIN_1"/>
    <property type="match status" value="1"/>
</dbReference>
<dbReference type="InterPro" id="IPR036249">
    <property type="entry name" value="Thioredoxin-like_sf"/>
</dbReference>
<dbReference type="CDD" id="cd02947">
    <property type="entry name" value="TRX_family"/>
    <property type="match status" value="1"/>
</dbReference>
<dbReference type="Pfam" id="PF00085">
    <property type="entry name" value="Thioredoxin"/>
    <property type="match status" value="1"/>
</dbReference>
<dbReference type="GO" id="GO:0005739">
    <property type="term" value="C:mitochondrion"/>
    <property type="evidence" value="ECO:0007669"/>
    <property type="project" value="TreeGrafter"/>
</dbReference>
<dbReference type="PRINTS" id="PR00421">
    <property type="entry name" value="THIOREDOXIN"/>
</dbReference>
<dbReference type="InterPro" id="IPR017937">
    <property type="entry name" value="Thioredoxin_CS"/>
</dbReference>
<name>A0A6P7SAH5_9MOLL</name>
<dbReference type="Gene3D" id="3.40.30.10">
    <property type="entry name" value="Glutaredoxin"/>
    <property type="match status" value="1"/>
</dbReference>
<keyword evidence="4" id="KW-1015">Disulfide bond</keyword>
<keyword evidence="5" id="KW-0676">Redox-active center</keyword>
<dbReference type="InterPro" id="IPR005746">
    <property type="entry name" value="Thioredoxin"/>
</dbReference>
<evidence type="ECO:0000259" key="6">
    <source>
        <dbReference type="PROSITE" id="PS51352"/>
    </source>
</evidence>
<dbReference type="GO" id="GO:0015035">
    <property type="term" value="F:protein-disulfide reductase activity"/>
    <property type="evidence" value="ECO:0007669"/>
    <property type="project" value="InterPro"/>
</dbReference>
<evidence type="ECO:0000256" key="3">
    <source>
        <dbReference type="ARBA" id="ARBA00022982"/>
    </source>
</evidence>
<keyword evidence="7" id="KW-1185">Reference proteome</keyword>
<dbReference type="PANTHER" id="PTHR43601:SF3">
    <property type="entry name" value="THIOREDOXIN, MITOCHONDRIAL"/>
    <property type="match status" value="1"/>
</dbReference>
<keyword evidence="2" id="KW-0813">Transport</keyword>
<dbReference type="RefSeq" id="XP_029635088.1">
    <property type="nucleotide sequence ID" value="XM_029779228.2"/>
</dbReference>